<evidence type="ECO:0000313" key="9">
    <source>
        <dbReference type="EMBL" id="OQR70805.1"/>
    </source>
</evidence>
<name>A0A1V9XB81_9ACAR</name>
<dbReference type="EC" id="2.3.1.225" evidence="7"/>
<comment type="domain">
    <text evidence="7">The DHHC domain is required for palmitoyltransferase activity.</text>
</comment>
<evidence type="ECO:0000313" key="10">
    <source>
        <dbReference type="Proteomes" id="UP000192247"/>
    </source>
</evidence>
<keyword evidence="2 7" id="KW-0808">Transferase</keyword>
<dbReference type="PROSITE" id="PS50216">
    <property type="entry name" value="DHHC"/>
    <property type="match status" value="1"/>
</dbReference>
<feature type="transmembrane region" description="Helical" evidence="7">
    <location>
        <begin position="64"/>
        <end position="86"/>
    </location>
</feature>
<dbReference type="Proteomes" id="UP000192247">
    <property type="component" value="Unassembled WGS sequence"/>
</dbReference>
<evidence type="ECO:0000256" key="4">
    <source>
        <dbReference type="ARBA" id="ARBA00022989"/>
    </source>
</evidence>
<keyword evidence="10" id="KW-1185">Reference proteome</keyword>
<gene>
    <name evidence="9" type="ORF">BIW11_11389</name>
</gene>
<dbReference type="Pfam" id="PF01529">
    <property type="entry name" value="DHHC"/>
    <property type="match status" value="1"/>
</dbReference>
<evidence type="ECO:0000256" key="5">
    <source>
        <dbReference type="ARBA" id="ARBA00023136"/>
    </source>
</evidence>
<dbReference type="InterPro" id="IPR039859">
    <property type="entry name" value="PFA4/ZDH16/20/ERF2-like"/>
</dbReference>
<dbReference type="InterPro" id="IPR001594">
    <property type="entry name" value="Palmitoyltrfase_DHHC"/>
</dbReference>
<dbReference type="OrthoDB" id="331948at2759"/>
<dbReference type="EMBL" id="MNPL01016053">
    <property type="protein sequence ID" value="OQR70805.1"/>
    <property type="molecule type" value="Genomic_DNA"/>
</dbReference>
<dbReference type="STRING" id="418985.A0A1V9XB81"/>
<feature type="transmembrane region" description="Helical" evidence="7">
    <location>
        <begin position="98"/>
        <end position="118"/>
    </location>
</feature>
<reference evidence="9 10" key="1">
    <citation type="journal article" date="2017" name="Gigascience">
        <title>Draft genome of the honey bee ectoparasitic mite, Tropilaelaps mercedesae, is shaped by the parasitic life history.</title>
        <authorList>
            <person name="Dong X."/>
            <person name="Armstrong S.D."/>
            <person name="Xia D."/>
            <person name="Makepeace B.L."/>
            <person name="Darby A.C."/>
            <person name="Kadowaki T."/>
        </authorList>
    </citation>
    <scope>NUCLEOTIDE SEQUENCE [LARGE SCALE GENOMIC DNA]</scope>
    <source>
        <strain evidence="9">Wuxi-XJTLU</strain>
    </source>
</reference>
<comment type="catalytic activity">
    <reaction evidence="7">
        <text>L-cysteinyl-[protein] + hexadecanoyl-CoA = S-hexadecanoyl-L-cysteinyl-[protein] + CoA</text>
        <dbReference type="Rhea" id="RHEA:36683"/>
        <dbReference type="Rhea" id="RHEA-COMP:10131"/>
        <dbReference type="Rhea" id="RHEA-COMP:11032"/>
        <dbReference type="ChEBI" id="CHEBI:29950"/>
        <dbReference type="ChEBI" id="CHEBI:57287"/>
        <dbReference type="ChEBI" id="CHEBI:57379"/>
        <dbReference type="ChEBI" id="CHEBI:74151"/>
        <dbReference type="EC" id="2.3.1.225"/>
    </reaction>
</comment>
<dbReference type="InParanoid" id="A0A1V9XB81"/>
<evidence type="ECO:0000256" key="7">
    <source>
        <dbReference type="RuleBase" id="RU079119"/>
    </source>
</evidence>
<evidence type="ECO:0000256" key="2">
    <source>
        <dbReference type="ARBA" id="ARBA00022679"/>
    </source>
</evidence>
<comment type="caution">
    <text evidence="9">The sequence shown here is derived from an EMBL/GenBank/DDBJ whole genome shotgun (WGS) entry which is preliminary data.</text>
</comment>
<dbReference type="AlphaFoldDB" id="A0A1V9XB81"/>
<evidence type="ECO:0000256" key="6">
    <source>
        <dbReference type="ARBA" id="ARBA00023315"/>
    </source>
</evidence>
<dbReference type="GO" id="GO:0016020">
    <property type="term" value="C:membrane"/>
    <property type="evidence" value="ECO:0007669"/>
    <property type="project" value="UniProtKB-SubCell"/>
</dbReference>
<dbReference type="GO" id="GO:0019706">
    <property type="term" value="F:protein-cysteine S-palmitoyltransferase activity"/>
    <property type="evidence" value="ECO:0007669"/>
    <property type="project" value="UniProtKB-EC"/>
</dbReference>
<keyword evidence="5 7" id="KW-0472">Membrane</keyword>
<accession>A0A1V9XB81</accession>
<organism evidence="9 10">
    <name type="scientific">Tropilaelaps mercedesae</name>
    <dbReference type="NCBI Taxonomy" id="418985"/>
    <lineage>
        <taxon>Eukaryota</taxon>
        <taxon>Metazoa</taxon>
        <taxon>Ecdysozoa</taxon>
        <taxon>Arthropoda</taxon>
        <taxon>Chelicerata</taxon>
        <taxon>Arachnida</taxon>
        <taxon>Acari</taxon>
        <taxon>Parasitiformes</taxon>
        <taxon>Mesostigmata</taxon>
        <taxon>Gamasina</taxon>
        <taxon>Dermanyssoidea</taxon>
        <taxon>Laelapidae</taxon>
        <taxon>Tropilaelaps</taxon>
    </lineage>
</organism>
<sequence length="214" mass="24133">MLQQHSSKTADDLRAGGYVGVYRRAHYALRTLTYNEHALGNLDYALDTLLNPILFPLDHVTASLGPYLVGMVVVLLGSVIVVCYVLGIEWYIRQELHCTLALAFVLGHFLQFTTWWHLYQGVTLSPGYPTATCFSSENSSVCRRCVLPRPPRAHHCSVCRRCVLRMDHHCPWLNNCVGLHTHRHFYLFSVATLAGDETTSAPFSSQLAKWTEAK</sequence>
<comment type="subcellular location">
    <subcellularLocation>
        <location evidence="1">Membrane</location>
        <topology evidence="1">Multi-pass membrane protein</topology>
    </subcellularLocation>
</comment>
<protein>
    <recommendedName>
        <fullName evidence="7">Palmitoyltransferase</fullName>
        <ecNumber evidence="7">2.3.1.225</ecNumber>
    </recommendedName>
</protein>
<keyword evidence="6 7" id="KW-0012">Acyltransferase</keyword>
<proteinExistence type="inferred from homology"/>
<dbReference type="PANTHER" id="PTHR12246">
    <property type="entry name" value="PALMITOYLTRANSFERASE ZDHHC16"/>
    <property type="match status" value="1"/>
</dbReference>
<keyword evidence="4 7" id="KW-1133">Transmembrane helix</keyword>
<evidence type="ECO:0000256" key="1">
    <source>
        <dbReference type="ARBA" id="ARBA00004141"/>
    </source>
</evidence>
<comment type="similarity">
    <text evidence="7">Belongs to the DHHC palmitoyltransferase family.</text>
</comment>
<evidence type="ECO:0000259" key="8">
    <source>
        <dbReference type="Pfam" id="PF01529"/>
    </source>
</evidence>
<feature type="domain" description="Palmitoyltransferase DHHC" evidence="8">
    <location>
        <begin position="137"/>
        <end position="193"/>
    </location>
</feature>
<evidence type="ECO:0000256" key="3">
    <source>
        <dbReference type="ARBA" id="ARBA00022692"/>
    </source>
</evidence>
<keyword evidence="3 7" id="KW-0812">Transmembrane</keyword>